<evidence type="ECO:0000313" key="1">
    <source>
        <dbReference type="EMBL" id="ETW93386.1"/>
    </source>
</evidence>
<dbReference type="HOGENOM" id="CLU_175361_0_0_7"/>
<keyword evidence="2" id="KW-1185">Reference proteome</keyword>
<accession>W4L7S4</accession>
<organism evidence="1 2">
    <name type="scientific">Entotheonella factor</name>
    <dbReference type="NCBI Taxonomy" id="1429438"/>
    <lineage>
        <taxon>Bacteria</taxon>
        <taxon>Pseudomonadati</taxon>
        <taxon>Nitrospinota/Tectimicrobiota group</taxon>
        <taxon>Candidatus Tectimicrobiota</taxon>
        <taxon>Candidatus Entotheonellia</taxon>
        <taxon>Candidatus Entotheonellales</taxon>
        <taxon>Candidatus Entotheonellaceae</taxon>
        <taxon>Candidatus Entotheonella</taxon>
    </lineage>
</organism>
<dbReference type="PATRIC" id="fig|1429438.4.peg.7393"/>
<evidence type="ECO:0000313" key="2">
    <source>
        <dbReference type="Proteomes" id="UP000019141"/>
    </source>
</evidence>
<name>W4L7S4_ENTF1</name>
<dbReference type="AlphaFoldDB" id="W4L7S4"/>
<reference evidence="1 2" key="1">
    <citation type="journal article" date="2014" name="Nature">
        <title>An environmental bacterial taxon with a large and distinct metabolic repertoire.</title>
        <authorList>
            <person name="Wilson M.C."/>
            <person name="Mori T."/>
            <person name="Ruckert C."/>
            <person name="Uria A.R."/>
            <person name="Helf M.J."/>
            <person name="Takada K."/>
            <person name="Gernert C."/>
            <person name="Steffens U.A."/>
            <person name="Heycke N."/>
            <person name="Schmitt S."/>
            <person name="Rinke C."/>
            <person name="Helfrich E.J."/>
            <person name="Brachmann A.O."/>
            <person name="Gurgui C."/>
            <person name="Wakimoto T."/>
            <person name="Kracht M."/>
            <person name="Crusemann M."/>
            <person name="Hentschel U."/>
            <person name="Abe I."/>
            <person name="Matsunaga S."/>
            <person name="Kalinowski J."/>
            <person name="Takeyama H."/>
            <person name="Piel J."/>
        </authorList>
    </citation>
    <scope>NUCLEOTIDE SEQUENCE [LARGE SCALE GENOMIC DNA]</scope>
    <source>
        <strain evidence="2">TSY1</strain>
    </source>
</reference>
<dbReference type="Proteomes" id="UP000019141">
    <property type="component" value="Unassembled WGS sequence"/>
</dbReference>
<dbReference type="EMBL" id="AZHW01001246">
    <property type="protein sequence ID" value="ETW93386.1"/>
    <property type="molecule type" value="Genomic_DNA"/>
</dbReference>
<sequence>MSQTEVCFYQALDIARHQKAKSWELRAATCLARLWQQQGKHREARELLAPVYGWFSEGFDTADLQEAKHLLGELSEAEGDIAP</sequence>
<protein>
    <recommendedName>
        <fullName evidence="3">Tetratricopeptide repeat protein</fullName>
    </recommendedName>
</protein>
<gene>
    <name evidence="1" type="ORF">ETSY1_39460</name>
</gene>
<comment type="caution">
    <text evidence="1">The sequence shown here is derived from an EMBL/GenBank/DDBJ whole genome shotgun (WGS) entry which is preliminary data.</text>
</comment>
<proteinExistence type="predicted"/>
<evidence type="ECO:0008006" key="3">
    <source>
        <dbReference type="Google" id="ProtNLM"/>
    </source>
</evidence>